<dbReference type="Pfam" id="PF12706">
    <property type="entry name" value="Lactamase_B_2"/>
    <property type="match status" value="1"/>
</dbReference>
<protein>
    <recommendedName>
        <fullName evidence="1">Metallo-beta-lactamase domain-containing protein</fullName>
    </recommendedName>
</protein>
<dbReference type="AlphaFoldDB" id="A0A7S2W1T6"/>
<proteinExistence type="predicted"/>
<dbReference type="PANTHER" id="PTHR42663:SF6">
    <property type="entry name" value="HYDROLASE C777.06C-RELATED"/>
    <property type="match status" value="1"/>
</dbReference>
<evidence type="ECO:0000259" key="1">
    <source>
        <dbReference type="Pfam" id="PF12706"/>
    </source>
</evidence>
<accession>A0A7S2W1T6</accession>
<sequence length="149" mass="16557">MSTPSLDDSLDTFSAAGLAVLPLPVYHGPDYLSLGFVFGRTNNKFVYISDVSTIPDKIMNLLQSWDVRLLVIDTLHREKEYVSHMNLSQSLAVVEAVKPTQTYLVGVSHSFDHLPANEELSQLEKTKGLKVQIAHDGLELDLSVYDIVL</sequence>
<evidence type="ECO:0000313" key="2">
    <source>
        <dbReference type="EMBL" id="CAD9661725.1"/>
    </source>
</evidence>
<dbReference type="SUPFAM" id="SSF56281">
    <property type="entry name" value="Metallo-hydrolase/oxidoreductase"/>
    <property type="match status" value="1"/>
</dbReference>
<reference evidence="2" key="1">
    <citation type="submission" date="2021-01" db="EMBL/GenBank/DDBJ databases">
        <authorList>
            <person name="Corre E."/>
            <person name="Pelletier E."/>
            <person name="Niang G."/>
            <person name="Scheremetjew M."/>
            <person name="Finn R."/>
            <person name="Kale V."/>
            <person name="Holt S."/>
            <person name="Cochrane G."/>
            <person name="Meng A."/>
            <person name="Brown T."/>
            <person name="Cohen L."/>
        </authorList>
    </citation>
    <scope>NUCLEOTIDE SEQUENCE</scope>
    <source>
        <strain evidence="2">NY070348D</strain>
    </source>
</reference>
<feature type="domain" description="Metallo-beta-lactamase" evidence="1">
    <location>
        <begin position="13"/>
        <end position="105"/>
    </location>
</feature>
<dbReference type="PANTHER" id="PTHR42663">
    <property type="entry name" value="HYDROLASE C777.06C-RELATED-RELATED"/>
    <property type="match status" value="1"/>
</dbReference>
<name>A0A7S2W1T6_9STRA</name>
<dbReference type="InterPro" id="IPR001279">
    <property type="entry name" value="Metallo-B-lactamas"/>
</dbReference>
<dbReference type="Gene3D" id="3.60.15.10">
    <property type="entry name" value="Ribonuclease Z/Hydroxyacylglutathione hydrolase-like"/>
    <property type="match status" value="1"/>
</dbReference>
<gene>
    <name evidence="2" type="ORF">QSP1433_LOCUS80</name>
</gene>
<dbReference type="InterPro" id="IPR036866">
    <property type="entry name" value="RibonucZ/Hydroxyglut_hydro"/>
</dbReference>
<organism evidence="2">
    <name type="scientific">Mucochytrium quahogii</name>
    <dbReference type="NCBI Taxonomy" id="96639"/>
    <lineage>
        <taxon>Eukaryota</taxon>
        <taxon>Sar</taxon>
        <taxon>Stramenopiles</taxon>
        <taxon>Bigyra</taxon>
        <taxon>Labyrinthulomycetes</taxon>
        <taxon>Thraustochytrida</taxon>
        <taxon>Thraustochytriidae</taxon>
        <taxon>Mucochytrium</taxon>
    </lineage>
</organism>
<dbReference type="EMBL" id="HBHK01000150">
    <property type="protein sequence ID" value="CAD9661725.1"/>
    <property type="molecule type" value="Transcribed_RNA"/>
</dbReference>